<keyword evidence="4" id="KW-1185">Reference proteome</keyword>
<keyword evidence="3" id="KW-0675">Receptor</keyword>
<feature type="domain" description="Fe/B12 periplasmic-binding" evidence="2">
    <location>
        <begin position="41"/>
        <end position="295"/>
    </location>
</feature>
<evidence type="ECO:0000313" key="3">
    <source>
        <dbReference type="EMBL" id="MDI6449823.1"/>
    </source>
</evidence>
<dbReference type="EMBL" id="JASCXX010000013">
    <property type="protein sequence ID" value="MDI6449823.1"/>
    <property type="molecule type" value="Genomic_DNA"/>
</dbReference>
<dbReference type="InterPro" id="IPR002491">
    <property type="entry name" value="ABC_transptr_periplasmic_BD"/>
</dbReference>
<keyword evidence="1" id="KW-0732">Signal</keyword>
<dbReference type="GO" id="GO:0071281">
    <property type="term" value="P:cellular response to iron ion"/>
    <property type="evidence" value="ECO:0007669"/>
    <property type="project" value="TreeGrafter"/>
</dbReference>
<dbReference type="SUPFAM" id="SSF53807">
    <property type="entry name" value="Helical backbone' metal receptor"/>
    <property type="match status" value="1"/>
</dbReference>
<dbReference type="InterPro" id="IPR054828">
    <property type="entry name" value="Vit_B12_bind_prot"/>
</dbReference>
<organism evidence="3 4">
    <name type="scientific">Anaerobaca lacustris</name>
    <dbReference type="NCBI Taxonomy" id="3044600"/>
    <lineage>
        <taxon>Bacteria</taxon>
        <taxon>Pseudomonadati</taxon>
        <taxon>Planctomycetota</taxon>
        <taxon>Phycisphaerae</taxon>
        <taxon>Sedimentisphaerales</taxon>
        <taxon>Anaerobacaceae</taxon>
        <taxon>Anaerobaca</taxon>
    </lineage>
</organism>
<dbReference type="PANTHER" id="PTHR30535">
    <property type="entry name" value="VITAMIN B12-BINDING PROTEIN"/>
    <property type="match status" value="1"/>
</dbReference>
<dbReference type="RefSeq" id="WP_349245231.1">
    <property type="nucleotide sequence ID" value="NZ_JASCXX010000013.1"/>
</dbReference>
<dbReference type="Gene3D" id="3.40.50.1980">
    <property type="entry name" value="Nitrogenase molybdenum iron protein domain"/>
    <property type="match status" value="2"/>
</dbReference>
<proteinExistence type="predicted"/>
<sequence length="298" mass="32422">MRRWCLLSAGFVAWVLLGYALLRPQQVDAIARAPNRSRPMRIVSMAPNLTEILYALGLGESVAAVTSDSDYPPQVAGKPNVGSFWLPNVEAIIACRPDLVLTLEIPQQRGLATRLRRMGYHCLAVSIWTVDDLFGAIETIGQAAGRQSEAQSLVLGIREGIARLGQIRAGRDRPRVLWVVQREPLRVAGRNTFINDLIELAGGQNAIGPTLHKYPPIGAEQVIGANVQVIIEPAMMGGNLADQHRQALAYWGRFPNVPAVAAGRINVIEADTVSRLSPRLCQGIELIADCLWSDDAGE</sequence>
<evidence type="ECO:0000256" key="1">
    <source>
        <dbReference type="ARBA" id="ARBA00022729"/>
    </source>
</evidence>
<comment type="caution">
    <text evidence="3">The sequence shown here is derived from an EMBL/GenBank/DDBJ whole genome shotgun (WGS) entry which is preliminary data.</text>
</comment>
<evidence type="ECO:0000313" key="4">
    <source>
        <dbReference type="Proteomes" id="UP001431776"/>
    </source>
</evidence>
<gene>
    <name evidence="3" type="ORF">QJ522_12260</name>
</gene>
<dbReference type="AlphaFoldDB" id="A0AAW6U1V1"/>
<name>A0AAW6U1V1_9BACT</name>
<accession>A0AAW6U1V1</accession>
<dbReference type="Proteomes" id="UP001431776">
    <property type="component" value="Unassembled WGS sequence"/>
</dbReference>
<protein>
    <submittedName>
        <fullName evidence="3">Helical backbone metal receptor</fullName>
    </submittedName>
</protein>
<dbReference type="PROSITE" id="PS50983">
    <property type="entry name" value="FE_B12_PBP"/>
    <property type="match status" value="1"/>
</dbReference>
<dbReference type="NCBIfam" id="NF038402">
    <property type="entry name" value="TroA_like"/>
    <property type="match status" value="1"/>
</dbReference>
<dbReference type="InterPro" id="IPR050902">
    <property type="entry name" value="ABC_Transporter_SBP"/>
</dbReference>
<evidence type="ECO:0000259" key="2">
    <source>
        <dbReference type="PROSITE" id="PS50983"/>
    </source>
</evidence>
<dbReference type="Pfam" id="PF01497">
    <property type="entry name" value="Peripla_BP_2"/>
    <property type="match status" value="1"/>
</dbReference>
<reference evidence="3" key="1">
    <citation type="submission" date="2023-05" db="EMBL/GenBank/DDBJ databases">
        <title>Anaerotaeda fermentans gen. nov., sp. nov., a novel anaerobic planctomycete of the new family within the order Sedimentisphaerales isolated from Taman Peninsula, Russia.</title>
        <authorList>
            <person name="Khomyakova M.A."/>
            <person name="Merkel A.Y."/>
            <person name="Slobodkin A.I."/>
        </authorList>
    </citation>
    <scope>NUCLEOTIDE SEQUENCE</scope>
    <source>
        <strain evidence="3">M17dextr</strain>
    </source>
</reference>
<dbReference type="PANTHER" id="PTHR30535:SF34">
    <property type="entry name" value="MOLYBDATE-BINDING PROTEIN MOLA"/>
    <property type="match status" value="1"/>
</dbReference>